<organism evidence="4 5">
    <name type="scientific">Ceratopteris richardii</name>
    <name type="common">Triangle waterfern</name>
    <dbReference type="NCBI Taxonomy" id="49495"/>
    <lineage>
        <taxon>Eukaryota</taxon>
        <taxon>Viridiplantae</taxon>
        <taxon>Streptophyta</taxon>
        <taxon>Embryophyta</taxon>
        <taxon>Tracheophyta</taxon>
        <taxon>Polypodiopsida</taxon>
        <taxon>Polypodiidae</taxon>
        <taxon>Polypodiales</taxon>
        <taxon>Pteridineae</taxon>
        <taxon>Pteridaceae</taxon>
        <taxon>Parkerioideae</taxon>
        <taxon>Ceratopteris</taxon>
    </lineage>
</organism>
<reference evidence="4" key="1">
    <citation type="submission" date="2021-08" db="EMBL/GenBank/DDBJ databases">
        <title>WGS assembly of Ceratopteris richardii.</title>
        <authorList>
            <person name="Marchant D.B."/>
            <person name="Chen G."/>
            <person name="Jenkins J."/>
            <person name="Shu S."/>
            <person name="Leebens-Mack J."/>
            <person name="Grimwood J."/>
            <person name="Schmutz J."/>
            <person name="Soltis P."/>
            <person name="Soltis D."/>
            <person name="Chen Z.-H."/>
        </authorList>
    </citation>
    <scope>NUCLEOTIDE SEQUENCE</scope>
    <source>
        <strain evidence="4">Whitten #5841</strain>
        <tissue evidence="4">Leaf</tissue>
    </source>
</reference>
<sequence>MNFTGSMKRDMGHEVRMNLRPSGARSSKSIGIRVYEALLLAVAIFICCLSTTVVESWSASEVVDIAVDFFNPSNDDRITTGPDPLIDSTEDDRAANTKVNAPMSQNDDFYIIPMLSISVGDNNQLMEYMTAEIIARATGRKLCLPPFFNGPKKHTGRYPNGGLWMHERFDMNVLQKFVNLTSIDVCGKKCGMTVDAFWWMRRSSASMLPTYWKSSSTATTHDLGKYVRDWQSVDDMQRTFSEFDNVKERCVALGGLFPGLRWRGAYLAASKYMRPSPPIAEIVDSLQALAFGRDTNYLAVHWRFEESLCKGTEAGEKVGGVGLCFLRCGDAAVIDSGLHAEAMGLPALTKATLRSSVTDGDPHETDHTIHQTCRHLPDTTQVTISKTDLIAAILEKASTENVSSVYIATDGWLRGQRAQTLVKEVVQDIRIRGLKAAGLWRLPDLPNIILKGTDAQYVDQVIKSISNLELSGHILSKVEQEMCFRSKAFMGSGESTWSLVVFRERLAQRMVQKAFAYMKGAVDVDEDLIVSKLMEDSHAAGLQCRYRILFGGSHIRKSVPQEGYQDEAPDTWLDMEACEGQLHKSGSCILSDCFS</sequence>
<dbReference type="EMBL" id="CM035439">
    <property type="protein sequence ID" value="KAH7284031.1"/>
    <property type="molecule type" value="Genomic_DNA"/>
</dbReference>
<evidence type="ECO:0000256" key="3">
    <source>
        <dbReference type="ARBA" id="ARBA00023277"/>
    </source>
</evidence>
<keyword evidence="1" id="KW-0808">Transferase</keyword>
<evidence type="ECO:0000313" key="5">
    <source>
        <dbReference type="Proteomes" id="UP000825935"/>
    </source>
</evidence>
<dbReference type="PANTHER" id="PTHR13398:SF8">
    <property type="entry name" value="O-FUCOSYLTRANSFERASE FAMILY PROTEIN"/>
    <property type="match status" value="1"/>
</dbReference>
<gene>
    <name evidence="4" type="ORF">KP509_34G036600</name>
</gene>
<dbReference type="InterPro" id="IPR045130">
    <property type="entry name" value="OFUT2-like"/>
</dbReference>
<dbReference type="Gene3D" id="3.40.50.11350">
    <property type="match status" value="1"/>
</dbReference>
<dbReference type="EMBL" id="CM035439">
    <property type="protein sequence ID" value="KAH7284032.1"/>
    <property type="molecule type" value="Genomic_DNA"/>
</dbReference>
<evidence type="ECO:0008006" key="6">
    <source>
        <dbReference type="Google" id="ProtNLM"/>
    </source>
</evidence>
<name>A0A8T2QIR2_CERRI</name>
<proteinExistence type="predicted"/>
<accession>A0A8T2QIR2</accession>
<protein>
    <recommendedName>
        <fullName evidence="6">O-fucosyltransferase family protein</fullName>
    </recommendedName>
</protein>
<dbReference type="CDD" id="cd11296">
    <property type="entry name" value="O-FucT_like"/>
    <property type="match status" value="1"/>
</dbReference>
<evidence type="ECO:0000256" key="1">
    <source>
        <dbReference type="ARBA" id="ARBA00022679"/>
    </source>
</evidence>
<evidence type="ECO:0000313" key="4">
    <source>
        <dbReference type="EMBL" id="KAH7284032.1"/>
    </source>
</evidence>
<dbReference type="AlphaFoldDB" id="A0A8T2QIR2"/>
<evidence type="ECO:0000256" key="2">
    <source>
        <dbReference type="ARBA" id="ARBA00023253"/>
    </source>
</evidence>
<comment type="caution">
    <text evidence="4">The sequence shown here is derived from an EMBL/GenBank/DDBJ whole genome shotgun (WGS) entry which is preliminary data.</text>
</comment>
<keyword evidence="3" id="KW-0119">Carbohydrate metabolism</keyword>
<dbReference type="Proteomes" id="UP000825935">
    <property type="component" value="Chromosome 34"/>
</dbReference>
<dbReference type="OMA" id="HEANCPE"/>
<dbReference type="GO" id="GO:0006004">
    <property type="term" value="P:fucose metabolic process"/>
    <property type="evidence" value="ECO:0007669"/>
    <property type="project" value="UniProtKB-KW"/>
</dbReference>
<keyword evidence="2" id="KW-0294">Fucose metabolism</keyword>
<keyword evidence="5" id="KW-1185">Reference proteome</keyword>
<dbReference type="PANTHER" id="PTHR13398">
    <property type="entry name" value="GDP-FUCOSE PROTEIN O-FUCOSYLTRANSFERASE 2"/>
    <property type="match status" value="1"/>
</dbReference>
<dbReference type="GO" id="GO:0046922">
    <property type="term" value="F:peptide-O-fucosyltransferase activity"/>
    <property type="evidence" value="ECO:0007669"/>
    <property type="project" value="InterPro"/>
</dbReference>
<dbReference type="OrthoDB" id="1851538at2759"/>